<dbReference type="PANTHER" id="PTHR36111:SF2">
    <property type="entry name" value="INNER MEMBRANE PROTEIN"/>
    <property type="match status" value="1"/>
</dbReference>
<name>A0A401LB77_9FIRM</name>
<organism evidence="2 3">
    <name type="scientific">Anaerotignum faecicola</name>
    <dbReference type="NCBI Taxonomy" id="2358141"/>
    <lineage>
        <taxon>Bacteria</taxon>
        <taxon>Bacillati</taxon>
        <taxon>Bacillota</taxon>
        <taxon>Clostridia</taxon>
        <taxon>Lachnospirales</taxon>
        <taxon>Anaerotignaceae</taxon>
        <taxon>Anaerotignum</taxon>
    </lineage>
</organism>
<dbReference type="Pfam" id="PF04474">
    <property type="entry name" value="DUF554"/>
    <property type="match status" value="1"/>
</dbReference>
<dbReference type="PANTHER" id="PTHR36111">
    <property type="entry name" value="INNER MEMBRANE PROTEIN-RELATED"/>
    <property type="match status" value="1"/>
</dbReference>
<gene>
    <name evidence="2" type="ORF">KGMB03357_03950</name>
</gene>
<feature type="transmembrane region" description="Helical" evidence="1">
    <location>
        <begin position="198"/>
        <end position="215"/>
    </location>
</feature>
<dbReference type="OrthoDB" id="9797976at2"/>
<feature type="transmembrane region" description="Helical" evidence="1">
    <location>
        <begin position="138"/>
        <end position="158"/>
    </location>
</feature>
<keyword evidence="1" id="KW-0812">Transmembrane</keyword>
<evidence type="ECO:0000313" key="2">
    <source>
        <dbReference type="EMBL" id="GCB28734.1"/>
    </source>
</evidence>
<dbReference type="InterPro" id="IPR007563">
    <property type="entry name" value="DUF554"/>
</dbReference>
<keyword evidence="1" id="KW-0472">Membrane</keyword>
<reference evidence="2 3" key="1">
    <citation type="submission" date="2018-10" db="EMBL/GenBank/DDBJ databases">
        <title>Draft Genome Sequence of Anaerotignum sp. KCTC 15736.</title>
        <authorList>
            <person name="Choi S.H."/>
            <person name="Kim J.S."/>
            <person name="Kang S.W."/>
            <person name="Lee J.S."/>
            <person name="Park S.H."/>
        </authorList>
    </citation>
    <scope>NUCLEOTIDE SEQUENCE [LARGE SCALE GENOMIC DNA]</scope>
    <source>
        <strain evidence="2 3">KCTC 15736</strain>
    </source>
</reference>
<feature type="transmembrane region" description="Helical" evidence="1">
    <location>
        <begin position="6"/>
        <end position="23"/>
    </location>
</feature>
<keyword evidence="1" id="KW-1133">Transmembrane helix</keyword>
<dbReference type="EMBL" id="BHVZ01000001">
    <property type="protein sequence ID" value="GCB28734.1"/>
    <property type="molecule type" value="Genomic_DNA"/>
</dbReference>
<evidence type="ECO:0000313" key="3">
    <source>
        <dbReference type="Proteomes" id="UP000287361"/>
    </source>
</evidence>
<protein>
    <submittedName>
        <fullName evidence="2">Membrane protein</fullName>
    </submittedName>
</protein>
<feature type="transmembrane region" description="Helical" evidence="1">
    <location>
        <begin position="109"/>
        <end position="132"/>
    </location>
</feature>
<proteinExistence type="predicted"/>
<feature type="transmembrane region" description="Helical" evidence="1">
    <location>
        <begin position="62"/>
        <end position="81"/>
    </location>
</feature>
<dbReference type="Proteomes" id="UP000287361">
    <property type="component" value="Unassembled WGS sequence"/>
</dbReference>
<dbReference type="AlphaFoldDB" id="A0A401LB77"/>
<feature type="transmembrane region" description="Helical" evidence="1">
    <location>
        <begin position="35"/>
        <end position="56"/>
    </location>
</feature>
<comment type="caution">
    <text evidence="2">The sequence shown here is derived from an EMBL/GenBank/DDBJ whole genome shotgun (WGS) entry which is preliminary data.</text>
</comment>
<evidence type="ECO:0000256" key="1">
    <source>
        <dbReference type="SAM" id="Phobius"/>
    </source>
</evidence>
<feature type="transmembrane region" description="Helical" evidence="1">
    <location>
        <begin position="165"/>
        <end position="186"/>
    </location>
</feature>
<feature type="transmembrane region" description="Helical" evidence="1">
    <location>
        <begin position="222"/>
        <end position="239"/>
    </location>
</feature>
<sequence length="240" mass="25148">MIGLGTLINVGAIIIGGLLGLFLGRNVKVRYQDILMIAVGICVLMLGIGGTMEQMLSITDGGLASGGSMMLIITMAVGALAGEWMNIEKKMEQFGVWLKKKTGSNGDNAFVDAFVTTSLTVCIGAMAVVGAIQDGIYGDYSILAAKAILDLIIVFIMTASMGKGCILSAIPVGIFQGLVTLLARLIEPFMTEAALSNLSFVGSVLLFCVGVNLVWGKKVKVANLLPAILLAVLWSFAPWA</sequence>
<accession>A0A401LB77</accession>
<keyword evidence="3" id="KW-1185">Reference proteome</keyword>